<organism evidence="11">
    <name type="scientific">Vanderwaltozyma polyspora (strain ATCC 22028 / DSM 70294 / BCRC 21397 / CBS 2163 / NBRC 10782 / NRRL Y-8283 / UCD 57-17)</name>
    <name type="common">Kluyveromyces polysporus</name>
    <dbReference type="NCBI Taxonomy" id="436907"/>
    <lineage>
        <taxon>Eukaryota</taxon>
        <taxon>Fungi</taxon>
        <taxon>Dikarya</taxon>
        <taxon>Ascomycota</taxon>
        <taxon>Saccharomycotina</taxon>
        <taxon>Saccharomycetes</taxon>
        <taxon>Saccharomycetales</taxon>
        <taxon>Saccharomycetaceae</taxon>
        <taxon>Vanderwaltozyma</taxon>
    </lineage>
</organism>
<dbReference type="GO" id="GO:0040020">
    <property type="term" value="P:regulation of meiotic nuclear division"/>
    <property type="evidence" value="ECO:0007669"/>
    <property type="project" value="EnsemblFungi"/>
</dbReference>
<protein>
    <recommendedName>
        <fullName evidence="9">CDC20/Fizzy WD40 domain-containing protein</fullName>
    </recommendedName>
</protein>
<dbReference type="GO" id="GO:0051301">
    <property type="term" value="P:cell division"/>
    <property type="evidence" value="ECO:0007669"/>
    <property type="project" value="UniProtKB-KW"/>
</dbReference>
<dbReference type="InterPro" id="IPR015943">
    <property type="entry name" value="WD40/YVTN_repeat-like_dom_sf"/>
</dbReference>
<evidence type="ECO:0000313" key="11">
    <source>
        <dbReference type="Proteomes" id="UP000000267"/>
    </source>
</evidence>
<dbReference type="Pfam" id="PF24807">
    <property type="entry name" value="WD40_CDC20-Fz"/>
    <property type="match status" value="1"/>
</dbReference>
<evidence type="ECO:0000256" key="1">
    <source>
        <dbReference type="ARBA" id="ARBA00006445"/>
    </source>
</evidence>
<dbReference type="GO" id="GO:1990333">
    <property type="term" value="C:mitotic checkpoint complex, CDC20-MAD2 subcomplex"/>
    <property type="evidence" value="ECO:0007669"/>
    <property type="project" value="EnsemblFungi"/>
</dbReference>
<dbReference type="PANTHER" id="PTHR19918">
    <property type="entry name" value="CELL DIVISION CYCLE 20 CDC20 FIZZY -RELATED"/>
    <property type="match status" value="1"/>
</dbReference>
<gene>
    <name evidence="10" type="ORF">Kpol_1002p101</name>
</gene>
<keyword evidence="6" id="KW-0131">Cell cycle</keyword>
<reference evidence="10 11" key="1">
    <citation type="journal article" date="2007" name="Proc. Natl. Acad. Sci. U.S.A.">
        <title>Independent sorting-out of thousands of duplicated gene pairs in two yeast species descended from a whole-genome duplication.</title>
        <authorList>
            <person name="Scannell D.R."/>
            <person name="Frank A.C."/>
            <person name="Conant G.C."/>
            <person name="Byrne K.P."/>
            <person name="Woolfit M."/>
            <person name="Wolfe K.H."/>
        </authorList>
    </citation>
    <scope>NUCLEOTIDE SEQUENCE [LARGE SCALE GENOMIC DNA]</scope>
    <source>
        <strain evidence="11">ATCC 22028 / DSM 70294 / BCRC 21397 / CBS 2163 / NBRC 10782 / NRRL Y-8283 / UCD 57-17</strain>
    </source>
</reference>
<dbReference type="GO" id="GO:0031145">
    <property type="term" value="P:anaphase-promoting complex-dependent catabolic process"/>
    <property type="evidence" value="ECO:0007669"/>
    <property type="project" value="EnsemblFungi"/>
</dbReference>
<evidence type="ECO:0000256" key="7">
    <source>
        <dbReference type="PROSITE-ProRule" id="PRU00221"/>
    </source>
</evidence>
<proteinExistence type="inferred from homology"/>
<accession>A7TED1</accession>
<dbReference type="GO" id="GO:0034399">
    <property type="term" value="C:nuclear periphery"/>
    <property type="evidence" value="ECO:0007669"/>
    <property type="project" value="EnsemblFungi"/>
</dbReference>
<keyword evidence="2 7" id="KW-0853">WD repeat</keyword>
<feature type="domain" description="CDC20/Fizzy WD40" evidence="9">
    <location>
        <begin position="247"/>
        <end position="564"/>
    </location>
</feature>
<feature type="region of interest" description="Disordered" evidence="8">
    <location>
        <begin position="473"/>
        <end position="511"/>
    </location>
</feature>
<dbReference type="KEGG" id="vpo:Kpol_1002p101"/>
<dbReference type="InterPro" id="IPR011047">
    <property type="entry name" value="Quinoprotein_ADH-like_sf"/>
</dbReference>
<dbReference type="PROSITE" id="PS50082">
    <property type="entry name" value="WD_REPEATS_2"/>
    <property type="match status" value="2"/>
</dbReference>
<dbReference type="HOGENOM" id="CLU_014831_6_0_1"/>
<evidence type="ECO:0000256" key="4">
    <source>
        <dbReference type="ARBA" id="ARBA00022737"/>
    </source>
</evidence>
<dbReference type="GO" id="GO:0005680">
    <property type="term" value="C:anaphase-promoting complex"/>
    <property type="evidence" value="ECO:0007669"/>
    <property type="project" value="EnsemblFungi"/>
</dbReference>
<dbReference type="Proteomes" id="UP000000267">
    <property type="component" value="Unassembled WGS sequence"/>
</dbReference>
<dbReference type="FunFam" id="2.130.10.10:FF:000098">
    <property type="entry name" value="WD repeat-containing protein slp1"/>
    <property type="match status" value="1"/>
</dbReference>
<dbReference type="InParanoid" id="A7TED1"/>
<dbReference type="InterPro" id="IPR019775">
    <property type="entry name" value="WD40_repeat_CS"/>
</dbReference>
<dbReference type="SMART" id="SM00320">
    <property type="entry name" value="WD40"/>
    <property type="match status" value="6"/>
</dbReference>
<dbReference type="PhylomeDB" id="A7TED1"/>
<dbReference type="OMA" id="TWSDDDC"/>
<dbReference type="GO" id="GO:1990757">
    <property type="term" value="F:ubiquitin ligase activator activity"/>
    <property type="evidence" value="ECO:0007669"/>
    <property type="project" value="EnsemblFungi"/>
</dbReference>
<dbReference type="PROSITE" id="PS00678">
    <property type="entry name" value="WD_REPEATS_1"/>
    <property type="match status" value="1"/>
</dbReference>
<dbReference type="PROSITE" id="PS50294">
    <property type="entry name" value="WD_REPEATS_REGION"/>
    <property type="match status" value="1"/>
</dbReference>
<dbReference type="InterPro" id="IPR001680">
    <property type="entry name" value="WD40_rpt"/>
</dbReference>
<keyword evidence="5" id="KW-0498">Mitosis</keyword>
<dbReference type="RefSeq" id="XP_001647311.1">
    <property type="nucleotide sequence ID" value="XM_001647261.1"/>
</dbReference>
<evidence type="ECO:0000256" key="8">
    <source>
        <dbReference type="SAM" id="MobiDB-lite"/>
    </source>
</evidence>
<feature type="compositionally biased region" description="Low complexity" evidence="8">
    <location>
        <begin position="490"/>
        <end position="501"/>
    </location>
</feature>
<feature type="repeat" description="WD" evidence="7">
    <location>
        <begin position="375"/>
        <end position="416"/>
    </location>
</feature>
<dbReference type="eggNOG" id="KOG0305">
    <property type="taxonomic scope" value="Eukaryota"/>
</dbReference>
<keyword evidence="4" id="KW-0677">Repeat</keyword>
<name>A7TED1_VANPO</name>
<evidence type="ECO:0000256" key="6">
    <source>
        <dbReference type="ARBA" id="ARBA00023306"/>
    </source>
</evidence>
<feature type="compositionally biased region" description="Low complexity" evidence="8">
    <location>
        <begin position="611"/>
        <end position="625"/>
    </location>
</feature>
<dbReference type="AlphaFoldDB" id="A7TED1"/>
<evidence type="ECO:0000313" key="10">
    <source>
        <dbReference type="EMBL" id="EDO19453.1"/>
    </source>
</evidence>
<dbReference type="GO" id="GO:0051321">
    <property type="term" value="P:meiotic cell cycle"/>
    <property type="evidence" value="ECO:0007669"/>
    <property type="project" value="EnsemblFungi"/>
</dbReference>
<dbReference type="PANTHER" id="PTHR19918:SF8">
    <property type="entry name" value="FI02843P"/>
    <property type="match status" value="1"/>
</dbReference>
<dbReference type="SUPFAM" id="SSF50998">
    <property type="entry name" value="Quinoprotein alcohol dehydrogenase-like"/>
    <property type="match status" value="1"/>
</dbReference>
<dbReference type="InterPro" id="IPR056150">
    <property type="entry name" value="WD40_CDC20-Fz"/>
</dbReference>
<evidence type="ECO:0000256" key="2">
    <source>
        <dbReference type="ARBA" id="ARBA00022574"/>
    </source>
</evidence>
<dbReference type="GeneID" id="5547805"/>
<dbReference type="EMBL" id="DS480379">
    <property type="protein sequence ID" value="EDO19453.1"/>
    <property type="molecule type" value="Genomic_DNA"/>
</dbReference>
<dbReference type="STRING" id="436907.A7TED1"/>
<evidence type="ECO:0000259" key="9">
    <source>
        <dbReference type="Pfam" id="PF24807"/>
    </source>
</evidence>
<dbReference type="Gene3D" id="2.130.10.10">
    <property type="entry name" value="YVTN repeat-like/Quinoprotein amine dehydrogenase"/>
    <property type="match status" value="1"/>
</dbReference>
<dbReference type="GO" id="GO:0010997">
    <property type="term" value="F:anaphase-promoting complex binding"/>
    <property type="evidence" value="ECO:0007669"/>
    <property type="project" value="EnsemblFungi"/>
</dbReference>
<feature type="region of interest" description="Disordered" evidence="8">
    <location>
        <begin position="608"/>
        <end position="636"/>
    </location>
</feature>
<evidence type="ECO:0000256" key="5">
    <source>
        <dbReference type="ARBA" id="ARBA00022776"/>
    </source>
</evidence>
<evidence type="ECO:0000256" key="3">
    <source>
        <dbReference type="ARBA" id="ARBA00022618"/>
    </source>
</evidence>
<comment type="similarity">
    <text evidence="1">Belongs to the WD repeat CDC20/Fizzy family.</text>
</comment>
<keyword evidence="3" id="KW-0132">Cell division</keyword>
<dbReference type="GO" id="GO:0045842">
    <property type="term" value="P:positive regulation of mitotic metaphase/anaphase transition"/>
    <property type="evidence" value="ECO:0007669"/>
    <property type="project" value="EnsemblFungi"/>
</dbReference>
<dbReference type="GO" id="GO:0007094">
    <property type="term" value="P:mitotic spindle assembly checkpoint signaling"/>
    <property type="evidence" value="ECO:0007669"/>
    <property type="project" value="EnsemblFungi"/>
</dbReference>
<dbReference type="FunCoup" id="A7TED1">
    <property type="interactions" value="234"/>
</dbReference>
<dbReference type="GO" id="GO:1905786">
    <property type="term" value="P:positive regulation of anaphase-promoting complex-dependent catabolic process"/>
    <property type="evidence" value="ECO:0007669"/>
    <property type="project" value="EnsemblFungi"/>
</dbReference>
<feature type="repeat" description="WD" evidence="7">
    <location>
        <begin position="291"/>
        <end position="332"/>
    </location>
</feature>
<keyword evidence="11" id="KW-1185">Reference proteome</keyword>
<sequence>MLETNESLAFNANRSVLSLTSPAKLNVIATSKSNNSGKITKNSLRRTTSLNIKSSNSIGDLSFNRPKLNLPAPPLIKRNSSFFKEDSLSANNNLTMSNSNQFSSSLQSFSNNNLNSITSTLPTNSQDIDDQHVFQTDRFIPLLSGNSQNKMDPISIREELPPPNASPSAHLKAQTKIVFKQTVAEACGLDVNQRILQYMPQPPVSSFMRKSFSMHKRTSYNYQPKNSNNNPELIKLRKINGNPERILDAPGFLDDFYLNLLSWSSKNILAIALNNALYLWNGASGEVSMLAEYESTTISSVTWSDDDCHISVGRDDGNTEIWDVETMSLIRTMRSNLGVRIGSLSWLDTLIATGSRSGEIQINDVRIKNHVVATWEEHSGEVCGLAYKNDGLQLASGGNDNTVVIWDTRTSMPQFVKRTHNAAVKALSWCPYIPNLLATGGGQTDRHIHFWHTTTGAKVGSINTGSQVSSLHWGQSYGNSTTTPSPPPTTTSSSSTSSSSSGMSREIVATGGNPENAISVFNYDTKFKVAEIEHAHESRICCSQLSPDGTTIATVGGDENLKFYKVFEPRRKFQRRTKNIVDTEDLLGLFSHNNDDDVQLSTQEDMLNENSSISNPTNTSSTTRITSRKTSDYLIR</sequence>
<dbReference type="InterPro" id="IPR033010">
    <property type="entry name" value="Cdc20/Fizzy"/>
</dbReference>
<dbReference type="OrthoDB" id="10263272at2759"/>